<comment type="caution">
    <text evidence="2">The sequence shown here is derived from an EMBL/GenBank/DDBJ whole genome shotgun (WGS) entry which is preliminary data.</text>
</comment>
<dbReference type="Proteomes" id="UP001054889">
    <property type="component" value="Unassembled WGS sequence"/>
</dbReference>
<protein>
    <submittedName>
        <fullName evidence="2">Uncharacterized protein</fullName>
    </submittedName>
</protein>
<sequence length="207" mass="23152">MAVPPHAMPPEQQQQDDEEEEDDDFTFPTPPQFLAGARGKDRREFHLPCSSPLPAWLHLSSSPIRRSFSAAAASPLSRCRSPALSDYAAEGEEVEEEERMDSLWEDLNDDEGDDLFVDDVSRRRSSVDAAARERSKEREAVVLGASRSSRRRAPALVTMMRALKKVLVAHKGKSRVHRDEHEQSTIASASASSPFTSPFPSPYYKKK</sequence>
<accession>A0AAV5FZK6</accession>
<reference evidence="2" key="1">
    <citation type="journal article" date="2018" name="DNA Res.">
        <title>Multiple hybrid de novo genome assembly of finger millet, an orphan allotetraploid crop.</title>
        <authorList>
            <person name="Hatakeyama M."/>
            <person name="Aluri S."/>
            <person name="Balachadran M.T."/>
            <person name="Sivarajan S.R."/>
            <person name="Patrignani A."/>
            <person name="Gruter S."/>
            <person name="Poveda L."/>
            <person name="Shimizu-Inatsugi R."/>
            <person name="Baeten J."/>
            <person name="Francoijs K.J."/>
            <person name="Nataraja K.N."/>
            <person name="Reddy Y.A.N."/>
            <person name="Phadnis S."/>
            <person name="Ravikumar R.L."/>
            <person name="Schlapbach R."/>
            <person name="Sreeman S.M."/>
            <person name="Shimizu K.K."/>
        </authorList>
    </citation>
    <scope>NUCLEOTIDE SEQUENCE</scope>
</reference>
<dbReference type="PANTHER" id="PTHR34666:SF6">
    <property type="entry name" value="OS08G0106600 PROTEIN"/>
    <property type="match status" value="1"/>
</dbReference>
<feature type="compositionally biased region" description="Low complexity" evidence="1">
    <location>
        <begin position="184"/>
        <end position="198"/>
    </location>
</feature>
<dbReference type="PANTHER" id="PTHR34666">
    <property type="entry name" value="EXPRESSED PROTEIN"/>
    <property type="match status" value="1"/>
</dbReference>
<evidence type="ECO:0000256" key="1">
    <source>
        <dbReference type="SAM" id="MobiDB-lite"/>
    </source>
</evidence>
<feature type="compositionally biased region" description="Acidic residues" evidence="1">
    <location>
        <begin position="14"/>
        <end position="25"/>
    </location>
</feature>
<name>A0AAV5FZK6_ELECO</name>
<feature type="region of interest" description="Disordered" evidence="1">
    <location>
        <begin position="170"/>
        <end position="207"/>
    </location>
</feature>
<evidence type="ECO:0000313" key="3">
    <source>
        <dbReference type="Proteomes" id="UP001054889"/>
    </source>
</evidence>
<dbReference type="EMBL" id="BQKI01000098">
    <property type="protein sequence ID" value="GJN39910.1"/>
    <property type="molecule type" value="Genomic_DNA"/>
</dbReference>
<organism evidence="2 3">
    <name type="scientific">Eleusine coracana subsp. coracana</name>
    <dbReference type="NCBI Taxonomy" id="191504"/>
    <lineage>
        <taxon>Eukaryota</taxon>
        <taxon>Viridiplantae</taxon>
        <taxon>Streptophyta</taxon>
        <taxon>Embryophyta</taxon>
        <taxon>Tracheophyta</taxon>
        <taxon>Spermatophyta</taxon>
        <taxon>Magnoliopsida</taxon>
        <taxon>Liliopsida</taxon>
        <taxon>Poales</taxon>
        <taxon>Poaceae</taxon>
        <taxon>PACMAD clade</taxon>
        <taxon>Chloridoideae</taxon>
        <taxon>Cynodonteae</taxon>
        <taxon>Eleusininae</taxon>
        <taxon>Eleusine</taxon>
    </lineage>
</organism>
<proteinExistence type="predicted"/>
<feature type="region of interest" description="Disordered" evidence="1">
    <location>
        <begin position="1"/>
        <end position="41"/>
    </location>
</feature>
<keyword evidence="3" id="KW-1185">Reference proteome</keyword>
<dbReference type="AlphaFoldDB" id="A0AAV5FZK6"/>
<evidence type="ECO:0000313" key="2">
    <source>
        <dbReference type="EMBL" id="GJN39910.1"/>
    </source>
</evidence>
<gene>
    <name evidence="2" type="primary">gb29063</name>
    <name evidence="2" type="ORF">PR202_gb29063</name>
</gene>
<reference evidence="2" key="2">
    <citation type="submission" date="2021-12" db="EMBL/GenBank/DDBJ databases">
        <title>Resequencing data analysis of finger millet.</title>
        <authorList>
            <person name="Hatakeyama M."/>
            <person name="Aluri S."/>
            <person name="Balachadran M.T."/>
            <person name="Sivarajan S.R."/>
            <person name="Poveda L."/>
            <person name="Shimizu-Inatsugi R."/>
            <person name="Schlapbach R."/>
            <person name="Sreeman S.M."/>
            <person name="Shimizu K.K."/>
        </authorList>
    </citation>
    <scope>NUCLEOTIDE SEQUENCE</scope>
</reference>